<evidence type="ECO:0000313" key="4">
    <source>
        <dbReference type="EMBL" id="KDQ06727.1"/>
    </source>
</evidence>
<dbReference type="InterPro" id="IPR005814">
    <property type="entry name" value="Aminotrans_3"/>
</dbReference>
<dbReference type="GO" id="GO:0005524">
    <property type="term" value="F:ATP binding"/>
    <property type="evidence" value="ECO:0007669"/>
    <property type="project" value="InterPro"/>
</dbReference>
<dbReference type="GO" id="GO:0009102">
    <property type="term" value="P:biotin biosynthetic process"/>
    <property type="evidence" value="ECO:0007669"/>
    <property type="project" value="UniProtKB-UniPathway"/>
</dbReference>
<dbReference type="InParanoid" id="A0A067M4D4"/>
<dbReference type="Gene3D" id="3.40.640.10">
    <property type="entry name" value="Type I PLP-dependent aspartate aminotransferase-like (Major domain)"/>
    <property type="match status" value="1"/>
</dbReference>
<dbReference type="PANTHER" id="PTHR42684">
    <property type="entry name" value="ADENOSYLMETHIONINE-8-AMINO-7-OXONONANOATE AMINOTRANSFERASE"/>
    <property type="match status" value="1"/>
</dbReference>
<dbReference type="Proteomes" id="UP000027195">
    <property type="component" value="Unassembled WGS sequence"/>
</dbReference>
<dbReference type="SUPFAM" id="SSF53383">
    <property type="entry name" value="PLP-dependent transferases"/>
    <property type="match status" value="1"/>
</dbReference>
<protein>
    <recommendedName>
        <fullName evidence="6">Dethiobiotin synthase</fullName>
    </recommendedName>
</protein>
<dbReference type="AlphaFoldDB" id="A0A067M4D4"/>
<dbReference type="GO" id="GO:0030170">
    <property type="term" value="F:pyridoxal phosphate binding"/>
    <property type="evidence" value="ECO:0007669"/>
    <property type="project" value="InterPro"/>
</dbReference>
<dbReference type="UniPathway" id="UPA00078"/>
<dbReference type="GO" id="GO:0004141">
    <property type="term" value="F:dethiobiotin synthase activity"/>
    <property type="evidence" value="ECO:0007669"/>
    <property type="project" value="InterPro"/>
</dbReference>
<sequence length="839" mass="91598">MSLLYKHLRVHQIFGANTDVGKTILSTALCRATALRHSQNVFYLKPVSTGNPEDADDGHVTRFTGSAKGMVRTDCIYKYKDPVSPHLAATREARTREQKIAVPSDMELTNAIAQRVRAAAASSADRGVFYIETAGGVHSPTLSGSSQADAYRPLLLPTLLVADSRLGGISSTISAYESLILRGFTIDAVLLFREEYYRNWEYLELWFGRKGIRLSAIEPPPLKSKDPQEDKMEMHRYYEEVCEKRDEVAQLVEELQTRHDSRLESLESMPQRTLDSVWWPFTQHGLVRGPKDVTVIDSAFGDFFSVYQDPKGRHTSGPSSVLRPHLDGSASWWTQAFGHAHPEITLAAAQAAGRYGHVIFPLATNEPALTLAERLVKDGPGKGWAQRAFFSDNGSTGMEVALKMAIKAAAVRYGANGRRREKELQVIGLKGGYHGDTIGAMDACDGNVYNAAVEWYRGRGFWFDPPSVGIHDGQVVVTGSGFDWDASKPLPDGMEWSPGKSTTWKLEFDTVGSVYDVQSRLDTPMAHHYKKHIRGTLERLVEDGHAFGALVIEPLVMGASGMVFVDPLFQRILIDTVRSSSDLFAGALGSHTQSLPSSADPPAWRGLPVVFDEVFVGLYRIGLQTTSPILGTTPDISVHAKILTGGLVPLSATLASSSVFNAFLGERKVDSLLHGHSYTAHPVGCAAANKTLDLIEELESGEAWSRAREMWGLPAGGIKAAKQHNLPDIWSFWDPEAIVLLSKTSIVEEVMALGTVLAVKLKDENAGYQANSANELLASVQNHLATSNSNELTPAPGGGSFGIHFRTLGSVVYFMSSLNTPAKLLRTLEASLLDVLQKT</sequence>
<dbReference type="InterPro" id="IPR049704">
    <property type="entry name" value="Aminotrans_3_PPA_site"/>
</dbReference>
<dbReference type="Pfam" id="PF00202">
    <property type="entry name" value="Aminotran_3"/>
    <property type="match status" value="2"/>
</dbReference>
<dbReference type="CDD" id="cd03109">
    <property type="entry name" value="DTBS"/>
    <property type="match status" value="1"/>
</dbReference>
<dbReference type="FunFam" id="3.90.1150.10:FF:000080">
    <property type="entry name" value="Bifunctional dethiobiotin synthetase/adenosylmethionine-8-amino-7-oxononanoate aminotransferase"/>
    <property type="match status" value="1"/>
</dbReference>
<dbReference type="GO" id="GO:0000287">
    <property type="term" value="F:magnesium ion binding"/>
    <property type="evidence" value="ECO:0007669"/>
    <property type="project" value="InterPro"/>
</dbReference>
<dbReference type="OrthoDB" id="425114at2759"/>
<reference evidence="5" key="1">
    <citation type="journal article" date="2014" name="Proc. Natl. Acad. Sci. U.S.A.">
        <title>Extensive sampling of basidiomycete genomes demonstrates inadequacy of the white-rot/brown-rot paradigm for wood decay fungi.</title>
        <authorList>
            <person name="Riley R."/>
            <person name="Salamov A.A."/>
            <person name="Brown D.W."/>
            <person name="Nagy L.G."/>
            <person name="Floudas D."/>
            <person name="Held B.W."/>
            <person name="Levasseur A."/>
            <person name="Lombard V."/>
            <person name="Morin E."/>
            <person name="Otillar R."/>
            <person name="Lindquist E.A."/>
            <person name="Sun H."/>
            <person name="LaButti K.M."/>
            <person name="Schmutz J."/>
            <person name="Jabbour D."/>
            <person name="Luo H."/>
            <person name="Baker S.E."/>
            <person name="Pisabarro A.G."/>
            <person name="Walton J.D."/>
            <person name="Blanchette R.A."/>
            <person name="Henrissat B."/>
            <person name="Martin F."/>
            <person name="Cullen D."/>
            <person name="Hibbett D.S."/>
            <person name="Grigoriev I.V."/>
        </authorList>
    </citation>
    <scope>NUCLEOTIDE SEQUENCE [LARGE SCALE GENOMIC DNA]</scope>
    <source>
        <strain evidence="5">FD-172 SS1</strain>
    </source>
</reference>
<dbReference type="STRING" id="930990.A0A067M4D4"/>
<keyword evidence="3" id="KW-0808">Transferase</keyword>
<dbReference type="InterPro" id="IPR027417">
    <property type="entry name" value="P-loop_NTPase"/>
</dbReference>
<dbReference type="PROSITE" id="PS00600">
    <property type="entry name" value="AA_TRANSFER_CLASS_3"/>
    <property type="match status" value="1"/>
</dbReference>
<dbReference type="HOGENOM" id="CLU_010794_0_0_1"/>
<dbReference type="InterPro" id="IPR015424">
    <property type="entry name" value="PyrdxlP-dep_Trfase"/>
</dbReference>
<evidence type="ECO:0008006" key="6">
    <source>
        <dbReference type="Google" id="ProtNLM"/>
    </source>
</evidence>
<dbReference type="InterPro" id="IPR015421">
    <property type="entry name" value="PyrdxlP-dep_Trfase_major"/>
</dbReference>
<accession>A0A067M4D4</accession>
<evidence type="ECO:0000256" key="3">
    <source>
        <dbReference type="ARBA" id="ARBA00022679"/>
    </source>
</evidence>
<dbReference type="GO" id="GO:0004015">
    <property type="term" value="F:adenosylmethionine-8-amino-7-oxononanoate transaminase activity"/>
    <property type="evidence" value="ECO:0007669"/>
    <property type="project" value="TreeGrafter"/>
</dbReference>
<dbReference type="GO" id="GO:0005739">
    <property type="term" value="C:mitochondrion"/>
    <property type="evidence" value="ECO:0007669"/>
    <property type="project" value="UniProtKB-SubCell"/>
</dbReference>
<evidence type="ECO:0000313" key="5">
    <source>
        <dbReference type="Proteomes" id="UP000027195"/>
    </source>
</evidence>
<dbReference type="SUPFAM" id="SSF52540">
    <property type="entry name" value="P-loop containing nucleoside triphosphate hydrolases"/>
    <property type="match status" value="1"/>
</dbReference>
<dbReference type="EMBL" id="KL198125">
    <property type="protein sequence ID" value="KDQ06727.1"/>
    <property type="molecule type" value="Genomic_DNA"/>
</dbReference>
<gene>
    <name evidence="4" type="ORF">BOTBODRAFT_140806</name>
</gene>
<keyword evidence="2" id="KW-0032">Aminotransferase</keyword>
<proteinExistence type="inferred from homology"/>
<organism evidence="4 5">
    <name type="scientific">Botryobasidium botryosum (strain FD-172 SS1)</name>
    <dbReference type="NCBI Taxonomy" id="930990"/>
    <lineage>
        <taxon>Eukaryota</taxon>
        <taxon>Fungi</taxon>
        <taxon>Dikarya</taxon>
        <taxon>Basidiomycota</taxon>
        <taxon>Agaricomycotina</taxon>
        <taxon>Agaricomycetes</taxon>
        <taxon>Cantharellales</taxon>
        <taxon>Botryobasidiaceae</taxon>
        <taxon>Botryobasidium</taxon>
    </lineage>
</organism>
<dbReference type="HAMAP" id="MF_00336">
    <property type="entry name" value="BioD"/>
    <property type="match status" value="1"/>
</dbReference>
<dbReference type="Gene3D" id="3.40.50.300">
    <property type="entry name" value="P-loop containing nucleotide triphosphate hydrolases"/>
    <property type="match status" value="1"/>
</dbReference>
<comment type="subcellular location">
    <subcellularLocation>
        <location evidence="1">Mitochondrion</location>
    </subcellularLocation>
</comment>
<dbReference type="Pfam" id="PF13500">
    <property type="entry name" value="AAA_26"/>
    <property type="match status" value="1"/>
</dbReference>
<dbReference type="PANTHER" id="PTHR42684:SF3">
    <property type="entry name" value="ADENOSYLMETHIONINE-8-AMINO-7-OXONONANOATE AMINOTRANSFERASE"/>
    <property type="match status" value="1"/>
</dbReference>
<keyword evidence="5" id="KW-1185">Reference proteome</keyword>
<evidence type="ECO:0000256" key="1">
    <source>
        <dbReference type="ARBA" id="ARBA00004173"/>
    </source>
</evidence>
<dbReference type="InterPro" id="IPR004472">
    <property type="entry name" value="DTB_synth_BioD"/>
</dbReference>
<name>A0A067M4D4_BOTB1</name>
<evidence type="ECO:0000256" key="2">
    <source>
        <dbReference type="ARBA" id="ARBA00022576"/>
    </source>
</evidence>